<proteinExistence type="predicted"/>
<name>A0ABU8KXL5_9HYPH</name>
<dbReference type="RefSeq" id="WP_027144957.1">
    <property type="nucleotide sequence ID" value="NZ_JAPYKS010000009.1"/>
</dbReference>
<organism evidence="1 2">
    <name type="scientific">Mesorhizobium salmacidum</name>
    <dbReference type="NCBI Taxonomy" id="3015171"/>
    <lineage>
        <taxon>Bacteria</taxon>
        <taxon>Pseudomonadati</taxon>
        <taxon>Pseudomonadota</taxon>
        <taxon>Alphaproteobacteria</taxon>
        <taxon>Hyphomicrobiales</taxon>
        <taxon>Phyllobacteriaceae</taxon>
        <taxon>Mesorhizobium</taxon>
    </lineage>
</organism>
<keyword evidence="2" id="KW-1185">Reference proteome</keyword>
<reference evidence="1 2" key="1">
    <citation type="submission" date="2022-12" db="EMBL/GenBank/DDBJ databases">
        <authorList>
            <person name="Muema E."/>
        </authorList>
    </citation>
    <scope>NUCLEOTIDE SEQUENCE [LARGE SCALE GENOMIC DNA]</scope>
    <source>
        <strain evidence="2">1326</strain>
    </source>
</reference>
<protein>
    <submittedName>
        <fullName evidence="1">Uncharacterized protein</fullName>
    </submittedName>
</protein>
<sequence>MDDDLQTLDRESLIAEVKKLRAGIRAHRDTTGHDLCWHHPDLWDLLPEKTEPSIAVPPWPKFMRGCIRYRQSLDRQAPDAPVHDKEFNG</sequence>
<dbReference type="EMBL" id="JAPYKS010000009">
    <property type="protein sequence ID" value="MEI9409871.1"/>
    <property type="molecule type" value="Genomic_DNA"/>
</dbReference>
<evidence type="ECO:0000313" key="2">
    <source>
        <dbReference type="Proteomes" id="UP001387293"/>
    </source>
</evidence>
<gene>
    <name evidence="1" type="ORF">O7A60_13950</name>
</gene>
<comment type="caution">
    <text evidence="1">The sequence shown here is derived from an EMBL/GenBank/DDBJ whole genome shotgun (WGS) entry which is preliminary data.</text>
</comment>
<evidence type="ECO:0000313" key="1">
    <source>
        <dbReference type="EMBL" id="MEI9409871.1"/>
    </source>
</evidence>
<accession>A0ABU8KXL5</accession>
<dbReference type="Proteomes" id="UP001387293">
    <property type="component" value="Unassembled WGS sequence"/>
</dbReference>